<name>A0A0F9RQB5_9ZZZZ</name>
<reference evidence="2" key="1">
    <citation type="journal article" date="2015" name="Nature">
        <title>Complex archaea that bridge the gap between prokaryotes and eukaryotes.</title>
        <authorList>
            <person name="Spang A."/>
            <person name="Saw J.H."/>
            <person name="Jorgensen S.L."/>
            <person name="Zaremba-Niedzwiedzka K."/>
            <person name="Martijn J."/>
            <person name="Lind A.E."/>
            <person name="van Eijk R."/>
            <person name="Schleper C."/>
            <person name="Guy L."/>
            <person name="Ettema T.J."/>
        </authorList>
    </citation>
    <scope>NUCLEOTIDE SEQUENCE</scope>
</reference>
<evidence type="ECO:0000313" key="2">
    <source>
        <dbReference type="EMBL" id="KKN56874.1"/>
    </source>
</evidence>
<keyword evidence="1" id="KW-0812">Transmembrane</keyword>
<feature type="transmembrane region" description="Helical" evidence="1">
    <location>
        <begin position="43"/>
        <end position="66"/>
    </location>
</feature>
<dbReference type="AlphaFoldDB" id="A0A0F9RQB5"/>
<keyword evidence="1" id="KW-0472">Membrane</keyword>
<accession>A0A0F9RQB5</accession>
<sequence length="67" mass="7325">MDNDRAELHPSRWDPNVLHLGSADDCHTCGTAAPTPEEHQGNAGLGIAVGVLACLVFWAIAAWWWWS</sequence>
<keyword evidence="1" id="KW-1133">Transmembrane helix</keyword>
<proteinExistence type="predicted"/>
<organism evidence="2">
    <name type="scientific">marine sediment metagenome</name>
    <dbReference type="NCBI Taxonomy" id="412755"/>
    <lineage>
        <taxon>unclassified sequences</taxon>
        <taxon>metagenomes</taxon>
        <taxon>ecological metagenomes</taxon>
    </lineage>
</organism>
<dbReference type="EMBL" id="LAZR01000828">
    <property type="protein sequence ID" value="KKN56874.1"/>
    <property type="molecule type" value="Genomic_DNA"/>
</dbReference>
<protein>
    <submittedName>
        <fullName evidence="2">Uncharacterized protein</fullName>
    </submittedName>
</protein>
<evidence type="ECO:0000256" key="1">
    <source>
        <dbReference type="SAM" id="Phobius"/>
    </source>
</evidence>
<gene>
    <name evidence="2" type="ORF">LCGC14_0567990</name>
</gene>
<comment type="caution">
    <text evidence="2">The sequence shown here is derived from an EMBL/GenBank/DDBJ whole genome shotgun (WGS) entry which is preliminary data.</text>
</comment>